<dbReference type="PROSITE" id="PS50181">
    <property type="entry name" value="FBOX"/>
    <property type="match status" value="1"/>
</dbReference>
<gene>
    <name evidence="2" type="ORF">CMUS01_02939</name>
</gene>
<comment type="caution">
    <text evidence="2">The sequence shown here is derived from an EMBL/GenBank/DDBJ whole genome shotgun (WGS) entry which is preliminary data.</text>
</comment>
<accession>A0A8H6U6N9</accession>
<dbReference type="AlphaFoldDB" id="A0A8H6U6N9"/>
<evidence type="ECO:0000313" key="3">
    <source>
        <dbReference type="Proteomes" id="UP000639643"/>
    </source>
</evidence>
<dbReference type="Proteomes" id="UP000639643">
    <property type="component" value="Unassembled WGS sequence"/>
</dbReference>
<name>A0A8H6U6N9_9PEZI</name>
<dbReference type="Pfam" id="PF00646">
    <property type="entry name" value="F-box"/>
    <property type="match status" value="1"/>
</dbReference>
<dbReference type="OrthoDB" id="3644718at2759"/>
<dbReference type="EMBL" id="WIGM01000065">
    <property type="protein sequence ID" value="KAF6842623.1"/>
    <property type="molecule type" value="Genomic_DNA"/>
</dbReference>
<feature type="domain" description="F-box" evidence="1">
    <location>
        <begin position="10"/>
        <end position="61"/>
    </location>
</feature>
<evidence type="ECO:0000313" key="2">
    <source>
        <dbReference type="EMBL" id="KAF6842623.1"/>
    </source>
</evidence>
<dbReference type="InterPro" id="IPR001810">
    <property type="entry name" value="F-box_dom"/>
</dbReference>
<protein>
    <recommendedName>
        <fullName evidence="1">F-box domain-containing protein</fullName>
    </recommendedName>
</protein>
<dbReference type="InterPro" id="IPR036047">
    <property type="entry name" value="F-box-like_dom_sf"/>
</dbReference>
<dbReference type="SUPFAM" id="SSF81383">
    <property type="entry name" value="F-box domain"/>
    <property type="match status" value="1"/>
</dbReference>
<sequence>MDVATFPLESGRLNKLPPELVGRILDQADPADHLNFALACKRLAACSQHALRRHRDAYAKYRLCSDISPETVPTLLRLVMRDPIVAWHVRSFEVWGARRSWASWEQFRYMLPRRLYPVNEEDRTWHYDGDDEPPVEDTENDEREFDISIWGDRVDRHFKRGELEGLQALRDVAIGVECGLGQGLFQPPILTTSLYHLPGIKTLYLHGGDHLGSTDPGDEDVVNNVFAQGIFALTPGCSSLEHVFFDECRLEKDGAYHCFLAAPRSLVTFAARRGLVHDRKQWVSSAAKYQSKTLEAMMFYKTGDDRGSYCAELGKDVKNLRCFDLQMGRVEEAMKDPNYPGSDMRLAVAFLVQWLRDELPRGAEVITFSSCDRRGREPNWNVIQLFDVVFASLLESGKPENLKAVYFGRSIQHSDRRCYLPNSFDAGLRYGVNIYIQGSDFGTANVLSHEVSEEHEPCFPRPRDKFDLITGPFFPAGRVVERYRRDLRRYAVTQSDGGHAFDPLRGEWVNNGNWDFDQ</sequence>
<proteinExistence type="predicted"/>
<dbReference type="CDD" id="cd09917">
    <property type="entry name" value="F-box_SF"/>
    <property type="match status" value="1"/>
</dbReference>
<reference evidence="2" key="1">
    <citation type="journal article" date="2020" name="Phytopathology">
        <title>Genome Sequence Resources of Colletotrichum truncatum, C. plurivorum, C. musicola, and C. sojae: Four Species Pathogenic to Soybean (Glycine max).</title>
        <authorList>
            <person name="Rogerio F."/>
            <person name="Boufleur T.R."/>
            <person name="Ciampi-Guillardi M."/>
            <person name="Sukno S.A."/>
            <person name="Thon M.R."/>
            <person name="Massola Junior N.S."/>
            <person name="Baroncelli R."/>
        </authorList>
    </citation>
    <scope>NUCLEOTIDE SEQUENCE</scope>
    <source>
        <strain evidence="2">LFN0074</strain>
    </source>
</reference>
<keyword evidence="3" id="KW-1185">Reference proteome</keyword>
<evidence type="ECO:0000259" key="1">
    <source>
        <dbReference type="PROSITE" id="PS50181"/>
    </source>
</evidence>
<organism evidence="2 3">
    <name type="scientific">Colletotrichum musicola</name>
    <dbReference type="NCBI Taxonomy" id="2175873"/>
    <lineage>
        <taxon>Eukaryota</taxon>
        <taxon>Fungi</taxon>
        <taxon>Dikarya</taxon>
        <taxon>Ascomycota</taxon>
        <taxon>Pezizomycotina</taxon>
        <taxon>Sordariomycetes</taxon>
        <taxon>Hypocreomycetidae</taxon>
        <taxon>Glomerellales</taxon>
        <taxon>Glomerellaceae</taxon>
        <taxon>Colletotrichum</taxon>
        <taxon>Colletotrichum orchidearum species complex</taxon>
    </lineage>
</organism>